<feature type="region of interest" description="Disordered" evidence="1">
    <location>
        <begin position="1"/>
        <end position="47"/>
    </location>
</feature>
<evidence type="ECO:0000313" key="2">
    <source>
        <dbReference type="EMBL" id="KAF5378028.1"/>
    </source>
</evidence>
<sequence length="154" mass="17031">MLWRSGAKAGDDDNEYQLPPSTTASSLTSPRPFPLPKHPSTNPRKAERVEKLVPLRLNDLRRPVFFMDHSPHACLYISMEVIFRSRCVFISSTTYYPSIAETEGPVLFCLVSFPRPASPTPASIPPSRATGRFVRSYDLFMARAGSPAAPPAPP</sequence>
<feature type="compositionally biased region" description="Low complexity" evidence="1">
    <location>
        <begin position="19"/>
        <end position="30"/>
    </location>
</feature>
<dbReference type="AlphaFoldDB" id="A0A8H5H774"/>
<keyword evidence="3" id="KW-1185">Reference proteome</keyword>
<evidence type="ECO:0000256" key="1">
    <source>
        <dbReference type="SAM" id="MobiDB-lite"/>
    </source>
</evidence>
<dbReference type="EMBL" id="JAACJN010000079">
    <property type="protein sequence ID" value="KAF5378028.1"/>
    <property type="molecule type" value="Genomic_DNA"/>
</dbReference>
<proteinExistence type="predicted"/>
<reference evidence="2 3" key="1">
    <citation type="journal article" date="2020" name="ISME J.">
        <title>Uncovering the hidden diversity of litter-decomposition mechanisms in mushroom-forming fungi.</title>
        <authorList>
            <person name="Floudas D."/>
            <person name="Bentzer J."/>
            <person name="Ahren D."/>
            <person name="Johansson T."/>
            <person name="Persson P."/>
            <person name="Tunlid A."/>
        </authorList>
    </citation>
    <scope>NUCLEOTIDE SEQUENCE [LARGE SCALE GENOMIC DNA]</scope>
    <source>
        <strain evidence="2 3">CBS 406.79</strain>
    </source>
</reference>
<gene>
    <name evidence="2" type="ORF">D9757_011508</name>
</gene>
<organism evidence="2 3">
    <name type="scientific">Collybiopsis confluens</name>
    <dbReference type="NCBI Taxonomy" id="2823264"/>
    <lineage>
        <taxon>Eukaryota</taxon>
        <taxon>Fungi</taxon>
        <taxon>Dikarya</taxon>
        <taxon>Basidiomycota</taxon>
        <taxon>Agaricomycotina</taxon>
        <taxon>Agaricomycetes</taxon>
        <taxon>Agaricomycetidae</taxon>
        <taxon>Agaricales</taxon>
        <taxon>Marasmiineae</taxon>
        <taxon>Omphalotaceae</taxon>
        <taxon>Collybiopsis</taxon>
    </lineage>
</organism>
<protein>
    <submittedName>
        <fullName evidence="2">Uncharacterized protein</fullName>
    </submittedName>
</protein>
<evidence type="ECO:0000313" key="3">
    <source>
        <dbReference type="Proteomes" id="UP000518752"/>
    </source>
</evidence>
<comment type="caution">
    <text evidence="2">The sequence shown here is derived from an EMBL/GenBank/DDBJ whole genome shotgun (WGS) entry which is preliminary data.</text>
</comment>
<name>A0A8H5H774_9AGAR</name>
<dbReference type="Proteomes" id="UP000518752">
    <property type="component" value="Unassembled WGS sequence"/>
</dbReference>
<accession>A0A8H5H774</accession>